<keyword evidence="2 4" id="KW-0238">DNA-binding</keyword>
<proteinExistence type="predicted"/>
<dbReference type="InterPro" id="IPR001647">
    <property type="entry name" value="HTH_TetR"/>
</dbReference>
<dbReference type="PANTHER" id="PTHR47506">
    <property type="entry name" value="TRANSCRIPTIONAL REGULATORY PROTEIN"/>
    <property type="match status" value="1"/>
</dbReference>
<dbReference type="AlphaFoldDB" id="A0A150RY72"/>
<dbReference type="PROSITE" id="PS50977">
    <property type="entry name" value="HTH_TETR_2"/>
    <property type="match status" value="1"/>
</dbReference>
<dbReference type="SUPFAM" id="SSF46689">
    <property type="entry name" value="Homeodomain-like"/>
    <property type="match status" value="1"/>
</dbReference>
<dbReference type="EMBL" id="JEMB01001770">
    <property type="protein sequence ID" value="KYF85194.1"/>
    <property type="molecule type" value="Genomic_DNA"/>
</dbReference>
<sequence length="191" mass="21086">MESALERSMDLFLERGYDATSMSDLVGHLGISRQSLYDTFGDKQAIYIAALELWRDQQNQSFLQLLGSDEPIRSVVRRVFESVIQQDLDGERSRGCAMVSAIVRPSSSGEPSSSDETIARLVSDNARSLEAAWAKRLREAQDRGEIGAHHDPVALGRFFASALSGLRVTARTTRDRQALEDVMRVALGVLG</sequence>
<dbReference type="InterPro" id="IPR009057">
    <property type="entry name" value="Homeodomain-like_sf"/>
</dbReference>
<feature type="DNA-binding region" description="H-T-H motif" evidence="4">
    <location>
        <begin position="21"/>
        <end position="40"/>
    </location>
</feature>
<dbReference type="Gene3D" id="1.10.10.60">
    <property type="entry name" value="Homeodomain-like"/>
    <property type="match status" value="1"/>
</dbReference>
<organism evidence="6 7">
    <name type="scientific">Sorangium cellulosum</name>
    <name type="common">Polyangium cellulosum</name>
    <dbReference type="NCBI Taxonomy" id="56"/>
    <lineage>
        <taxon>Bacteria</taxon>
        <taxon>Pseudomonadati</taxon>
        <taxon>Myxococcota</taxon>
        <taxon>Polyangia</taxon>
        <taxon>Polyangiales</taxon>
        <taxon>Polyangiaceae</taxon>
        <taxon>Sorangium</taxon>
    </lineage>
</organism>
<evidence type="ECO:0000313" key="6">
    <source>
        <dbReference type="EMBL" id="KYF85194.1"/>
    </source>
</evidence>
<reference evidence="6 7" key="1">
    <citation type="submission" date="2014-02" db="EMBL/GenBank/DDBJ databases">
        <title>The small core and large imbalanced accessory genome model reveals a collaborative survival strategy of Sorangium cellulosum strains in nature.</title>
        <authorList>
            <person name="Han K."/>
            <person name="Peng R."/>
            <person name="Blom J."/>
            <person name="Li Y.-Z."/>
        </authorList>
    </citation>
    <scope>NUCLEOTIDE SEQUENCE [LARGE SCALE GENOMIC DNA]</scope>
    <source>
        <strain evidence="6 7">So0011-07</strain>
    </source>
</reference>
<evidence type="ECO:0000256" key="1">
    <source>
        <dbReference type="ARBA" id="ARBA00023015"/>
    </source>
</evidence>
<protein>
    <recommendedName>
        <fullName evidence="5">HTH tetR-type domain-containing protein</fullName>
    </recommendedName>
</protein>
<evidence type="ECO:0000256" key="2">
    <source>
        <dbReference type="ARBA" id="ARBA00023125"/>
    </source>
</evidence>
<dbReference type="Pfam" id="PF00440">
    <property type="entry name" value="TetR_N"/>
    <property type="match status" value="1"/>
</dbReference>
<evidence type="ECO:0000313" key="7">
    <source>
        <dbReference type="Proteomes" id="UP000075635"/>
    </source>
</evidence>
<dbReference type="InterPro" id="IPR036271">
    <property type="entry name" value="Tet_transcr_reg_TetR-rel_C_sf"/>
</dbReference>
<keyword evidence="3" id="KW-0804">Transcription</keyword>
<feature type="domain" description="HTH tetR-type" evidence="5">
    <location>
        <begin position="1"/>
        <end position="58"/>
    </location>
</feature>
<dbReference type="SUPFAM" id="SSF48498">
    <property type="entry name" value="Tetracyclin repressor-like, C-terminal domain"/>
    <property type="match status" value="1"/>
</dbReference>
<dbReference type="PANTHER" id="PTHR47506:SF1">
    <property type="entry name" value="HTH-TYPE TRANSCRIPTIONAL REGULATOR YJDC"/>
    <property type="match status" value="1"/>
</dbReference>
<keyword evidence="1" id="KW-0805">Transcription regulation</keyword>
<evidence type="ECO:0000259" key="5">
    <source>
        <dbReference type="PROSITE" id="PS50977"/>
    </source>
</evidence>
<name>A0A150RY72_SORCE</name>
<gene>
    <name evidence="6" type="ORF">BE17_31375</name>
</gene>
<evidence type="ECO:0000256" key="4">
    <source>
        <dbReference type="PROSITE-ProRule" id="PRU00335"/>
    </source>
</evidence>
<evidence type="ECO:0000256" key="3">
    <source>
        <dbReference type="ARBA" id="ARBA00023163"/>
    </source>
</evidence>
<dbReference type="GO" id="GO:0003677">
    <property type="term" value="F:DNA binding"/>
    <property type="evidence" value="ECO:0007669"/>
    <property type="project" value="UniProtKB-UniRule"/>
</dbReference>
<comment type="caution">
    <text evidence="6">The sequence shown here is derived from an EMBL/GenBank/DDBJ whole genome shotgun (WGS) entry which is preliminary data.</text>
</comment>
<dbReference type="Proteomes" id="UP000075635">
    <property type="component" value="Unassembled WGS sequence"/>
</dbReference>
<dbReference type="Gene3D" id="1.10.357.10">
    <property type="entry name" value="Tetracycline Repressor, domain 2"/>
    <property type="match status" value="1"/>
</dbReference>
<accession>A0A150RY72</accession>